<comment type="caution">
    <text evidence="1">The sequence shown here is derived from an EMBL/GenBank/DDBJ whole genome shotgun (WGS) entry which is preliminary data.</text>
</comment>
<organism evidence="1 2">
    <name type="scientific">Colletotrichum truncatum</name>
    <name type="common">Anthracnose fungus</name>
    <name type="synonym">Colletotrichum capsici</name>
    <dbReference type="NCBI Taxonomy" id="5467"/>
    <lineage>
        <taxon>Eukaryota</taxon>
        <taxon>Fungi</taxon>
        <taxon>Dikarya</taxon>
        <taxon>Ascomycota</taxon>
        <taxon>Pezizomycotina</taxon>
        <taxon>Sordariomycetes</taxon>
        <taxon>Hypocreomycetidae</taxon>
        <taxon>Glomerellales</taxon>
        <taxon>Glomerellaceae</taxon>
        <taxon>Colletotrichum</taxon>
        <taxon>Colletotrichum truncatum species complex</taxon>
    </lineage>
</organism>
<reference evidence="1 2" key="1">
    <citation type="journal article" date="2020" name="Phytopathology">
        <title>Genome Sequence Resources of Colletotrichum truncatum, C. plurivorum, C. musicola, and C. sojae: Four Species Pathogenic to Soybean (Glycine max).</title>
        <authorList>
            <person name="Rogerio F."/>
            <person name="Boufleur T.R."/>
            <person name="Ciampi-Guillardi M."/>
            <person name="Sukno S.A."/>
            <person name="Thon M.R."/>
            <person name="Massola Junior N.S."/>
            <person name="Baroncelli R."/>
        </authorList>
    </citation>
    <scope>NUCLEOTIDE SEQUENCE [LARGE SCALE GENOMIC DNA]</scope>
    <source>
        <strain evidence="1 2">CMES1059</strain>
    </source>
</reference>
<evidence type="ECO:0000313" key="1">
    <source>
        <dbReference type="EMBL" id="KAL0937128.1"/>
    </source>
</evidence>
<keyword evidence="2" id="KW-1185">Reference proteome</keyword>
<protein>
    <submittedName>
        <fullName evidence="1">CVNH domain-containing protein</fullName>
    </submittedName>
</protein>
<proteinExistence type="predicted"/>
<accession>A0ACC3YYS7</accession>
<dbReference type="EMBL" id="VUJX02000004">
    <property type="protein sequence ID" value="KAL0937128.1"/>
    <property type="molecule type" value="Genomic_DNA"/>
</dbReference>
<dbReference type="Proteomes" id="UP000805649">
    <property type="component" value="Unassembled WGS sequence"/>
</dbReference>
<gene>
    <name evidence="1" type="ORF">CTRU02_206859</name>
</gene>
<sequence>MNFCTIITCLLSCLCLLIQAQDDSPTKTVALEANKTIPSTPKTTVTQAANSISVSPIASSYPTPINNLETTDIAALDDSKSDPAAGFIKTCVAWQVWDANNYLWARCRASGRHGKFFWSRIGLDHMLGNVGGRLVYQKEGYFSSSCISCRPRPFTDTYFQCECPDSKGEFQLTSIDLNKYLGNRNGFICSEYMCGVREDPSPAAGQ</sequence>
<evidence type="ECO:0000313" key="2">
    <source>
        <dbReference type="Proteomes" id="UP000805649"/>
    </source>
</evidence>
<name>A0ACC3YYS7_COLTU</name>